<accession>H0HX49</accession>
<evidence type="ECO:0000313" key="2">
    <source>
        <dbReference type="EMBL" id="EHK54646.1"/>
    </source>
</evidence>
<dbReference type="Pfam" id="PF06114">
    <property type="entry name" value="Peptidase_M78"/>
    <property type="match status" value="1"/>
</dbReference>
<feature type="domain" description="IrrE N-terminal-like" evidence="1">
    <location>
        <begin position="33"/>
        <end position="106"/>
    </location>
</feature>
<organism evidence="2 3">
    <name type="scientific">Mesorhizobium alhagi CCNWXJ12-2</name>
    <dbReference type="NCBI Taxonomy" id="1107882"/>
    <lineage>
        <taxon>Bacteria</taxon>
        <taxon>Pseudomonadati</taxon>
        <taxon>Pseudomonadota</taxon>
        <taxon>Alphaproteobacteria</taxon>
        <taxon>Hyphomicrobiales</taxon>
        <taxon>Phyllobacteriaceae</taxon>
        <taxon>Allomesorhizobium</taxon>
    </lineage>
</organism>
<gene>
    <name evidence="2" type="ORF">MAXJ12_23842</name>
</gene>
<dbReference type="EMBL" id="AHAM01000204">
    <property type="protein sequence ID" value="EHK54646.1"/>
    <property type="molecule type" value="Genomic_DNA"/>
</dbReference>
<dbReference type="Gene3D" id="1.10.10.2910">
    <property type="match status" value="1"/>
</dbReference>
<evidence type="ECO:0000313" key="3">
    <source>
        <dbReference type="Proteomes" id="UP000003250"/>
    </source>
</evidence>
<dbReference type="AlphaFoldDB" id="H0HX49"/>
<dbReference type="RefSeq" id="WP_008838356.1">
    <property type="nucleotide sequence ID" value="NZ_AHAM01000204.1"/>
</dbReference>
<dbReference type="OrthoDB" id="9794834at2"/>
<protein>
    <recommendedName>
        <fullName evidence="1">IrrE N-terminal-like domain-containing protein</fullName>
    </recommendedName>
</protein>
<sequence length="115" mass="12912">MFSIVGSLLDGSLRALGNPSSLANPFNTTARYPGRERFTLAHELGHYVLHRRPLTASDYANGASPRSGLRMLALQSNKWQESDRERQEQADTFASFLLMPIDDYRKHMRATSVTA</sequence>
<dbReference type="InterPro" id="IPR010359">
    <property type="entry name" value="IrrE_HExxH"/>
</dbReference>
<evidence type="ECO:0000259" key="1">
    <source>
        <dbReference type="Pfam" id="PF06114"/>
    </source>
</evidence>
<proteinExistence type="predicted"/>
<name>H0HX49_9HYPH</name>
<dbReference type="PATRIC" id="fig|1107882.3.peg.4630"/>
<dbReference type="Proteomes" id="UP000003250">
    <property type="component" value="Unassembled WGS sequence"/>
</dbReference>
<keyword evidence="3" id="KW-1185">Reference proteome</keyword>
<reference evidence="2 3" key="1">
    <citation type="journal article" date="2012" name="J. Bacteriol.">
        <title>Draft Genome Sequence of Mesorhizobium alhagi CCNWXJ12-2T, a Novel Salt-Resistant Species Isolated from the Desert of Northwestern China.</title>
        <authorList>
            <person name="Zhou M."/>
            <person name="Chen W."/>
            <person name="Chen H."/>
            <person name="Wei G."/>
        </authorList>
    </citation>
    <scope>NUCLEOTIDE SEQUENCE [LARGE SCALE GENOMIC DNA]</scope>
    <source>
        <strain evidence="2 3">CCNWXJ12-2</strain>
    </source>
</reference>